<organism evidence="1 2">
    <name type="scientific">Persea americana</name>
    <name type="common">Avocado</name>
    <dbReference type="NCBI Taxonomy" id="3435"/>
    <lineage>
        <taxon>Eukaryota</taxon>
        <taxon>Viridiplantae</taxon>
        <taxon>Streptophyta</taxon>
        <taxon>Embryophyta</taxon>
        <taxon>Tracheophyta</taxon>
        <taxon>Spermatophyta</taxon>
        <taxon>Magnoliopsida</taxon>
        <taxon>Magnoliidae</taxon>
        <taxon>Laurales</taxon>
        <taxon>Lauraceae</taxon>
        <taxon>Persea</taxon>
    </lineage>
</organism>
<evidence type="ECO:0000313" key="1">
    <source>
        <dbReference type="EMBL" id="KAJ8616376.1"/>
    </source>
</evidence>
<protein>
    <submittedName>
        <fullName evidence="1">Uncharacterized protein</fullName>
    </submittedName>
</protein>
<sequence>MALLMQARRRSNQPCAACRLLRRRCSSGCLLAPYFPIDDTDSFAQVHKVFGASNVIKMLQAVDESRREDAVKSMVYEAKARLSDPVYGCAGIIFCLQKHLKDLEIQLQSTKAQFLELQAQRDQLLKVLAEANHFDPFAQFNNLIFDRYNLVLDDATLGCNPYEYSSDFSGSLDIQGLYDQHGQTSYST</sequence>
<dbReference type="Proteomes" id="UP001234297">
    <property type="component" value="Chromosome 12"/>
</dbReference>
<comment type="caution">
    <text evidence="1">The sequence shown here is derived from an EMBL/GenBank/DDBJ whole genome shotgun (WGS) entry which is preliminary data.</text>
</comment>
<evidence type="ECO:0000313" key="2">
    <source>
        <dbReference type="Proteomes" id="UP001234297"/>
    </source>
</evidence>
<reference evidence="1 2" key="1">
    <citation type="journal article" date="2022" name="Hortic Res">
        <title>A haplotype resolved chromosomal level avocado genome allows analysis of novel avocado genes.</title>
        <authorList>
            <person name="Nath O."/>
            <person name="Fletcher S.J."/>
            <person name="Hayward A."/>
            <person name="Shaw L.M."/>
            <person name="Masouleh A.K."/>
            <person name="Furtado A."/>
            <person name="Henry R.J."/>
            <person name="Mitter N."/>
        </authorList>
    </citation>
    <scope>NUCLEOTIDE SEQUENCE [LARGE SCALE GENOMIC DNA]</scope>
    <source>
        <strain evidence="2">cv. Hass</strain>
    </source>
</reference>
<accession>A0ACC2K5H4</accession>
<dbReference type="EMBL" id="CM056820">
    <property type="protein sequence ID" value="KAJ8616376.1"/>
    <property type="molecule type" value="Genomic_DNA"/>
</dbReference>
<name>A0ACC2K5H4_PERAE</name>
<gene>
    <name evidence="1" type="ORF">MRB53_035748</name>
</gene>
<proteinExistence type="predicted"/>
<keyword evidence="2" id="KW-1185">Reference proteome</keyword>